<gene>
    <name evidence="4" type="ORF">SAMN04488035_1537</name>
</gene>
<dbReference type="EMBL" id="FONZ01000002">
    <property type="protein sequence ID" value="SFF09030.1"/>
    <property type="molecule type" value="Genomic_DNA"/>
</dbReference>
<name>A0A1I2FWG3_9MICO</name>
<dbReference type="SMART" id="SM00642">
    <property type="entry name" value="Aamy"/>
    <property type="match status" value="1"/>
</dbReference>
<organism evidence="4 5">
    <name type="scientific">Flavimobilis marinus</name>
    <dbReference type="NCBI Taxonomy" id="285351"/>
    <lineage>
        <taxon>Bacteria</taxon>
        <taxon>Bacillati</taxon>
        <taxon>Actinomycetota</taxon>
        <taxon>Actinomycetes</taxon>
        <taxon>Micrococcales</taxon>
        <taxon>Jonesiaceae</taxon>
        <taxon>Flavimobilis</taxon>
    </lineage>
</organism>
<dbReference type="RefSeq" id="WP_093376813.1">
    <property type="nucleotide sequence ID" value="NZ_BNAN01000002.1"/>
</dbReference>
<dbReference type="PANTHER" id="PTHR10357:SF210">
    <property type="entry name" value="MALTODEXTRIN GLUCOSIDASE"/>
    <property type="match status" value="1"/>
</dbReference>
<dbReference type="InterPro" id="IPR006047">
    <property type="entry name" value="GH13_cat_dom"/>
</dbReference>
<feature type="domain" description="Glycosyl hydrolase family 13 catalytic" evidence="3">
    <location>
        <begin position="137"/>
        <end position="525"/>
    </location>
</feature>
<evidence type="ECO:0000256" key="2">
    <source>
        <dbReference type="ARBA" id="ARBA00023295"/>
    </source>
</evidence>
<dbReference type="InterPro" id="IPR013783">
    <property type="entry name" value="Ig-like_fold"/>
</dbReference>
<dbReference type="CDD" id="cd11338">
    <property type="entry name" value="AmyAc_CMD"/>
    <property type="match status" value="1"/>
</dbReference>
<dbReference type="Pfam" id="PF00128">
    <property type="entry name" value="Alpha-amylase"/>
    <property type="match status" value="1"/>
</dbReference>
<evidence type="ECO:0000256" key="1">
    <source>
        <dbReference type="ARBA" id="ARBA00022801"/>
    </source>
</evidence>
<dbReference type="Gene3D" id="3.20.20.80">
    <property type="entry name" value="Glycosidases"/>
    <property type="match status" value="1"/>
</dbReference>
<dbReference type="STRING" id="285351.SAMN04488035_1537"/>
<keyword evidence="5" id="KW-1185">Reference proteome</keyword>
<dbReference type="SUPFAM" id="SSF81296">
    <property type="entry name" value="E set domains"/>
    <property type="match status" value="1"/>
</dbReference>
<evidence type="ECO:0000313" key="4">
    <source>
        <dbReference type="EMBL" id="SFF09030.1"/>
    </source>
</evidence>
<sequence>MTSYERGAGAFELPHHDGSALYVPQQRPGLGDTVTVRLRVPLDYPEAAVHVRMVRDGEPRMAAARLAQTDSDARWYEADVLVHNPVTRYRFMLVDPDGYAWLNARGLIRRGVTDEYDFQLTTAPRAPRWLRDAVVYQIFPDRFARSGRRHGATPDWAIPAEWDDEPIPAGPGVGQQFYGGDLDGVVDRLDHVADLGVTTVYLTPIFPGRSNHRYDASTFDHVDPLLGGDDALARLRGALSARGMRLVGDITTNHTGAGHEWFARARADENAPERDFYYWTQEEPGYVGWLEHSSLPKLDYRSPELARRMIEGAGSVVGRWLQPPFSLDGWRVDVANMTGRYGEIDDTAAVARTVRETIEDINPDGILISEHFHDARADLTGEGWHGNMNYSAFTRPLWSWLADPASGLSLLGLPAGTPRASGAAMVEQMRDFDAATPWPVLLNHWNMLCSHDTPRIRTVVGDPALVEVAAGLLLTYLGVPAIFAGDELGLTGTTGEHARVPMPWDRPERRDERTHEAYRSLIALRHAHPALREGSLRWVLIEDDAVGYLRETADETLLVVVARRPWAGTVLPARWSAAPQTIYGAHDLTEADEGWAVHGDGPAVGVWRLR</sequence>
<dbReference type="Proteomes" id="UP000198520">
    <property type="component" value="Unassembled WGS sequence"/>
</dbReference>
<dbReference type="InterPro" id="IPR017853">
    <property type="entry name" value="GH"/>
</dbReference>
<accession>A0A1I2FWG3</accession>
<dbReference type="PANTHER" id="PTHR10357">
    <property type="entry name" value="ALPHA-AMYLASE FAMILY MEMBER"/>
    <property type="match status" value="1"/>
</dbReference>
<dbReference type="CDD" id="cd02857">
    <property type="entry name" value="E_set_CDase_PDE_N"/>
    <property type="match status" value="1"/>
</dbReference>
<keyword evidence="1" id="KW-0378">Hydrolase</keyword>
<dbReference type="InterPro" id="IPR014756">
    <property type="entry name" value="Ig_E-set"/>
</dbReference>
<dbReference type="AlphaFoldDB" id="A0A1I2FWG3"/>
<dbReference type="Gene3D" id="2.60.40.10">
    <property type="entry name" value="Immunoglobulins"/>
    <property type="match status" value="1"/>
</dbReference>
<evidence type="ECO:0000259" key="3">
    <source>
        <dbReference type="SMART" id="SM00642"/>
    </source>
</evidence>
<protein>
    <submittedName>
        <fullName evidence="4">Alpha-glucosidase</fullName>
    </submittedName>
</protein>
<dbReference type="InterPro" id="IPR004185">
    <property type="entry name" value="Glyco_hydro_13_lg-like_dom"/>
</dbReference>
<dbReference type="GO" id="GO:0004553">
    <property type="term" value="F:hydrolase activity, hydrolyzing O-glycosyl compounds"/>
    <property type="evidence" value="ECO:0007669"/>
    <property type="project" value="InterPro"/>
</dbReference>
<reference evidence="5" key="1">
    <citation type="submission" date="2016-10" db="EMBL/GenBank/DDBJ databases">
        <authorList>
            <person name="Varghese N."/>
            <person name="Submissions S."/>
        </authorList>
    </citation>
    <scope>NUCLEOTIDE SEQUENCE [LARGE SCALE GENOMIC DNA]</scope>
    <source>
        <strain evidence="5">DSM 19083</strain>
    </source>
</reference>
<dbReference type="GO" id="GO:0005975">
    <property type="term" value="P:carbohydrate metabolic process"/>
    <property type="evidence" value="ECO:0007669"/>
    <property type="project" value="InterPro"/>
</dbReference>
<dbReference type="SUPFAM" id="SSF51445">
    <property type="entry name" value="(Trans)glycosidases"/>
    <property type="match status" value="1"/>
</dbReference>
<dbReference type="OrthoDB" id="9043248at2"/>
<evidence type="ECO:0000313" key="5">
    <source>
        <dbReference type="Proteomes" id="UP000198520"/>
    </source>
</evidence>
<proteinExistence type="predicted"/>
<keyword evidence="2" id="KW-0326">Glycosidase</keyword>